<proteinExistence type="predicted"/>
<accession>A0A7I7S0W7</accession>
<reference evidence="2 3" key="1">
    <citation type="journal article" date="2019" name="Emerg. Microbes Infect.">
        <title>Comprehensive subspecies identification of 175 nontuberculous mycobacteria species based on 7547 genomic profiles.</title>
        <authorList>
            <person name="Matsumoto Y."/>
            <person name="Kinjo T."/>
            <person name="Motooka D."/>
            <person name="Nabeya D."/>
            <person name="Jung N."/>
            <person name="Uechi K."/>
            <person name="Horii T."/>
            <person name="Iida T."/>
            <person name="Fujita J."/>
            <person name="Nakamura S."/>
        </authorList>
    </citation>
    <scope>NUCLEOTIDE SEQUENCE [LARGE SCALE GENOMIC DNA]</scope>
    <source>
        <strain evidence="2 3">JCM 18538</strain>
    </source>
</reference>
<name>A0A7I7S0W7_9MYCO</name>
<geneLocation type="plasmid" evidence="3">
    <name>pjcm18538 dna</name>
</geneLocation>
<evidence type="ECO:0000256" key="1">
    <source>
        <dbReference type="SAM" id="MobiDB-lite"/>
    </source>
</evidence>
<sequence>MLGIDQPCITPHAWNRRRRRRAMHPPPADWHPAPWRVATNRVVGERLRPIKINRRCAGVRPPSNAGGSRVLATCHRHPAGETLSNPVAGHPGGGPDTPNMRDGKDYRTGWWGFSEETTVAPITG</sequence>
<evidence type="ECO:0000313" key="3">
    <source>
        <dbReference type="Proteomes" id="UP000467428"/>
    </source>
</evidence>
<keyword evidence="3" id="KW-1185">Reference proteome</keyword>
<feature type="region of interest" description="Disordered" evidence="1">
    <location>
        <begin position="79"/>
        <end position="107"/>
    </location>
</feature>
<evidence type="ECO:0000313" key="2">
    <source>
        <dbReference type="EMBL" id="BBY49916.1"/>
    </source>
</evidence>
<dbReference type="EMBL" id="AP022593">
    <property type="protein sequence ID" value="BBY49916.1"/>
    <property type="molecule type" value="Genomic_DNA"/>
</dbReference>
<gene>
    <name evidence="2" type="ORF">MARA_33840</name>
</gene>
<dbReference type="Proteomes" id="UP000467428">
    <property type="component" value="Chromosome"/>
</dbReference>
<organism evidence="2 3">
    <name type="scientific">Mycolicibacterium arabiense</name>
    <dbReference type="NCBI Taxonomy" id="1286181"/>
    <lineage>
        <taxon>Bacteria</taxon>
        <taxon>Bacillati</taxon>
        <taxon>Actinomycetota</taxon>
        <taxon>Actinomycetes</taxon>
        <taxon>Mycobacteriales</taxon>
        <taxon>Mycobacteriaceae</taxon>
        <taxon>Mycolicibacterium</taxon>
    </lineage>
</organism>
<dbReference type="KEGG" id="marz:MARA_33840"/>
<protein>
    <submittedName>
        <fullName evidence="2">Uncharacterized protein</fullName>
    </submittedName>
</protein>
<dbReference type="AlphaFoldDB" id="A0A7I7S0W7"/>